<proteinExistence type="predicted"/>
<dbReference type="KEGG" id="cdep:91087265"/>
<keyword evidence="2" id="KW-1185">Reference proteome</keyword>
<accession>A0AAJ8JSU6</accession>
<evidence type="ECO:0000313" key="2">
    <source>
        <dbReference type="Proteomes" id="UP000094043"/>
    </source>
</evidence>
<reference evidence="1" key="2">
    <citation type="journal article" date="2022" name="Elife">
        <title>Obligate sexual reproduction of a homothallic fungus closely related to the Cryptococcus pathogenic species complex.</title>
        <authorList>
            <person name="Passer A.R."/>
            <person name="Clancey S.A."/>
            <person name="Shea T."/>
            <person name="David-Palma M."/>
            <person name="Averette A.F."/>
            <person name="Boekhout T."/>
            <person name="Porcel B.M."/>
            <person name="Nowrousian M."/>
            <person name="Cuomo C.A."/>
            <person name="Sun S."/>
            <person name="Heitman J."/>
            <person name="Coelho M.A."/>
        </authorList>
    </citation>
    <scope>NUCLEOTIDE SEQUENCE</scope>
    <source>
        <strain evidence="1">CBS 7841</strain>
    </source>
</reference>
<dbReference type="Proteomes" id="UP000094043">
    <property type="component" value="Chromosome 3"/>
</dbReference>
<sequence length="96" mass="10657">MSSSQGRIEADKSVDALMDKANENAIISLTNDKSTAEGPKPNQYYTTFSKNADKTHITVWNSTNPSSLKDALFEVTSEELGKGIQSLYHLKDWAKF</sequence>
<organism evidence="1 2">
    <name type="scientific">Cryptococcus depauperatus CBS 7841</name>
    <dbReference type="NCBI Taxonomy" id="1295531"/>
    <lineage>
        <taxon>Eukaryota</taxon>
        <taxon>Fungi</taxon>
        <taxon>Dikarya</taxon>
        <taxon>Basidiomycota</taxon>
        <taxon>Agaricomycotina</taxon>
        <taxon>Tremellomycetes</taxon>
        <taxon>Tremellales</taxon>
        <taxon>Cryptococcaceae</taxon>
        <taxon>Cryptococcus</taxon>
    </lineage>
</organism>
<reference evidence="1" key="1">
    <citation type="submission" date="2016-06" db="EMBL/GenBank/DDBJ databases">
        <authorList>
            <person name="Cuomo C."/>
            <person name="Litvintseva A."/>
            <person name="Heitman J."/>
            <person name="Chen Y."/>
            <person name="Sun S."/>
            <person name="Springer D."/>
            <person name="Dromer F."/>
            <person name="Young S."/>
            <person name="Zeng Q."/>
            <person name="Chapman S."/>
            <person name="Gujja S."/>
            <person name="Saif S."/>
            <person name="Birren B."/>
        </authorList>
    </citation>
    <scope>NUCLEOTIDE SEQUENCE</scope>
    <source>
        <strain evidence="1">CBS 7841</strain>
    </source>
</reference>
<dbReference type="GeneID" id="91087265"/>
<dbReference type="AlphaFoldDB" id="A0AAJ8JSU6"/>
<gene>
    <name evidence="1" type="ORF">L203_103054</name>
</gene>
<reference evidence="1" key="3">
    <citation type="submission" date="2024-01" db="EMBL/GenBank/DDBJ databases">
        <authorList>
            <person name="Coelho M.A."/>
            <person name="David-Palma M."/>
            <person name="Shea T."/>
            <person name="Sun S."/>
            <person name="Cuomo C.A."/>
            <person name="Heitman J."/>
        </authorList>
    </citation>
    <scope>NUCLEOTIDE SEQUENCE</scope>
    <source>
        <strain evidence="1">CBS 7841</strain>
    </source>
</reference>
<dbReference type="RefSeq" id="XP_066068558.1">
    <property type="nucleotide sequence ID" value="XM_066212461.1"/>
</dbReference>
<name>A0AAJ8JSU6_9TREE</name>
<evidence type="ECO:0000313" key="1">
    <source>
        <dbReference type="EMBL" id="WVN87858.1"/>
    </source>
</evidence>
<protein>
    <submittedName>
        <fullName evidence="1">Uncharacterized protein</fullName>
    </submittedName>
</protein>
<dbReference type="EMBL" id="CP143786">
    <property type="protein sequence ID" value="WVN87858.1"/>
    <property type="molecule type" value="Genomic_DNA"/>
</dbReference>